<proteinExistence type="predicted"/>
<feature type="region of interest" description="Disordered" evidence="1">
    <location>
        <begin position="26"/>
        <end position="56"/>
    </location>
</feature>
<sequence length="71" mass="8223">MMMGMKMTCIRMRITMIKMTVILTDGDEDDDKYNRDDDGDEDDKSNDDDEDAGGEDGVYVWQAVRRIIPRN</sequence>
<protein>
    <submittedName>
        <fullName evidence="2">Uncharacterized protein</fullName>
    </submittedName>
</protein>
<feature type="compositionally biased region" description="Acidic residues" evidence="1">
    <location>
        <begin position="26"/>
        <end position="54"/>
    </location>
</feature>
<keyword evidence="3" id="KW-1185">Reference proteome</keyword>
<dbReference type="AlphaFoldDB" id="A0A9D4QKH3"/>
<comment type="caution">
    <text evidence="2">The sequence shown here is derived from an EMBL/GenBank/DDBJ whole genome shotgun (WGS) entry which is preliminary data.</text>
</comment>
<gene>
    <name evidence="2" type="ORF">DPMN_106893</name>
</gene>
<dbReference type="EMBL" id="JAIWYP010000004">
    <property type="protein sequence ID" value="KAH3833582.1"/>
    <property type="molecule type" value="Genomic_DNA"/>
</dbReference>
<evidence type="ECO:0000256" key="1">
    <source>
        <dbReference type="SAM" id="MobiDB-lite"/>
    </source>
</evidence>
<evidence type="ECO:0000313" key="3">
    <source>
        <dbReference type="Proteomes" id="UP000828390"/>
    </source>
</evidence>
<evidence type="ECO:0000313" key="2">
    <source>
        <dbReference type="EMBL" id="KAH3833582.1"/>
    </source>
</evidence>
<reference evidence="2" key="1">
    <citation type="journal article" date="2019" name="bioRxiv">
        <title>The Genome of the Zebra Mussel, Dreissena polymorpha: A Resource for Invasive Species Research.</title>
        <authorList>
            <person name="McCartney M.A."/>
            <person name="Auch B."/>
            <person name="Kono T."/>
            <person name="Mallez S."/>
            <person name="Zhang Y."/>
            <person name="Obille A."/>
            <person name="Becker A."/>
            <person name="Abrahante J.E."/>
            <person name="Garbe J."/>
            <person name="Badalamenti J.P."/>
            <person name="Herman A."/>
            <person name="Mangelson H."/>
            <person name="Liachko I."/>
            <person name="Sullivan S."/>
            <person name="Sone E.D."/>
            <person name="Koren S."/>
            <person name="Silverstein K.A.T."/>
            <person name="Beckman K.B."/>
            <person name="Gohl D.M."/>
        </authorList>
    </citation>
    <scope>NUCLEOTIDE SEQUENCE</scope>
    <source>
        <strain evidence="2">Duluth1</strain>
        <tissue evidence="2">Whole animal</tissue>
    </source>
</reference>
<name>A0A9D4QKH3_DREPO</name>
<accession>A0A9D4QKH3</accession>
<dbReference type="Proteomes" id="UP000828390">
    <property type="component" value="Unassembled WGS sequence"/>
</dbReference>
<reference evidence="2" key="2">
    <citation type="submission" date="2020-11" db="EMBL/GenBank/DDBJ databases">
        <authorList>
            <person name="McCartney M.A."/>
            <person name="Auch B."/>
            <person name="Kono T."/>
            <person name="Mallez S."/>
            <person name="Becker A."/>
            <person name="Gohl D.M."/>
            <person name="Silverstein K.A.T."/>
            <person name="Koren S."/>
            <person name="Bechman K.B."/>
            <person name="Herman A."/>
            <person name="Abrahante J.E."/>
            <person name="Garbe J."/>
        </authorList>
    </citation>
    <scope>NUCLEOTIDE SEQUENCE</scope>
    <source>
        <strain evidence="2">Duluth1</strain>
        <tissue evidence="2">Whole animal</tissue>
    </source>
</reference>
<organism evidence="2 3">
    <name type="scientific">Dreissena polymorpha</name>
    <name type="common">Zebra mussel</name>
    <name type="synonym">Mytilus polymorpha</name>
    <dbReference type="NCBI Taxonomy" id="45954"/>
    <lineage>
        <taxon>Eukaryota</taxon>
        <taxon>Metazoa</taxon>
        <taxon>Spiralia</taxon>
        <taxon>Lophotrochozoa</taxon>
        <taxon>Mollusca</taxon>
        <taxon>Bivalvia</taxon>
        <taxon>Autobranchia</taxon>
        <taxon>Heteroconchia</taxon>
        <taxon>Euheterodonta</taxon>
        <taxon>Imparidentia</taxon>
        <taxon>Neoheterodontei</taxon>
        <taxon>Myida</taxon>
        <taxon>Dreissenoidea</taxon>
        <taxon>Dreissenidae</taxon>
        <taxon>Dreissena</taxon>
    </lineage>
</organism>